<feature type="binding site" evidence="5">
    <location>
        <begin position="206"/>
        <end position="212"/>
    </location>
    <ligand>
        <name>2-oxoglutarate</name>
        <dbReference type="ChEBI" id="CHEBI:16810"/>
    </ligand>
</feature>
<dbReference type="NCBIfam" id="NF011930">
    <property type="entry name" value="PRK15401.1"/>
    <property type="match status" value="1"/>
</dbReference>
<keyword evidence="8" id="KW-0808">Transferase</keyword>
<proteinExistence type="predicted"/>
<evidence type="ECO:0000313" key="9">
    <source>
        <dbReference type="Proteomes" id="UP000287022"/>
    </source>
</evidence>
<keyword evidence="2" id="KW-0223">Dioxygenase</keyword>
<feature type="binding site" evidence="5">
    <location>
        <position position="163"/>
    </location>
    <ligand>
        <name>substrate</name>
    </ligand>
</feature>
<dbReference type="PANTHER" id="PTHR16557">
    <property type="entry name" value="ALKYLATED DNA REPAIR PROTEIN ALKB-RELATED"/>
    <property type="match status" value="1"/>
</dbReference>
<dbReference type="SUPFAM" id="SSF51197">
    <property type="entry name" value="Clavaminate synthase-like"/>
    <property type="match status" value="1"/>
</dbReference>
<sequence>MQHDLFTTNDAPEPISIGADALLLPQFLSAYEQQLVRAIDTIIARAPWRQLTTPGGRKLSVRTSNCGKYGWYSDRAGYRYVACDPLTGQAWPQLPQVFVEQAQAAAEEAGFADFQPDACLLNCYQPGVKMGLHQDCDEEDLSAPIVSFSLGLPAQFLWGGWQRSDKVQRIRLQHGDVVVWGGEDRLRFHGIAKVAGGNHPLLGGQRINLTFRQAKR</sequence>
<feature type="binding site" evidence="6">
    <location>
        <position position="189"/>
    </location>
    <ligand>
        <name>Fe cation</name>
        <dbReference type="ChEBI" id="CHEBI:24875"/>
        <note>catalytic</note>
    </ligand>
</feature>
<gene>
    <name evidence="8" type="ORF">CWI80_07125</name>
</gene>
<comment type="cofactor">
    <cofactor evidence="6">
        <name>Fe(2+)</name>
        <dbReference type="ChEBI" id="CHEBI:29033"/>
    </cofactor>
    <text evidence="6">Binds 1 Fe(2+) ion per subunit.</text>
</comment>
<dbReference type="EMBL" id="PIQE01000002">
    <property type="protein sequence ID" value="RUO72328.1"/>
    <property type="molecule type" value="Genomic_DNA"/>
</dbReference>
<keyword evidence="1 6" id="KW-0479">Metal-binding</keyword>
<evidence type="ECO:0000256" key="3">
    <source>
        <dbReference type="ARBA" id="ARBA00023002"/>
    </source>
</evidence>
<dbReference type="GO" id="GO:0035516">
    <property type="term" value="F:broad specificity oxidative DNA demethylase activity"/>
    <property type="evidence" value="ECO:0007669"/>
    <property type="project" value="TreeGrafter"/>
</dbReference>
<comment type="caution">
    <text evidence="8">The sequence shown here is derived from an EMBL/GenBank/DDBJ whole genome shotgun (WGS) entry which is preliminary data.</text>
</comment>
<keyword evidence="4 6" id="KW-0408">Iron</keyword>
<organism evidence="8 9">
    <name type="scientific">Pseudidiomarina sediminum</name>
    <dbReference type="NCBI Taxonomy" id="431675"/>
    <lineage>
        <taxon>Bacteria</taxon>
        <taxon>Pseudomonadati</taxon>
        <taxon>Pseudomonadota</taxon>
        <taxon>Gammaproteobacteria</taxon>
        <taxon>Alteromonadales</taxon>
        <taxon>Idiomarinaceae</taxon>
        <taxon>Pseudidiomarina</taxon>
    </lineage>
</organism>
<feature type="binding site" evidence="6">
    <location>
        <position position="133"/>
    </location>
    <ligand>
        <name>Fe cation</name>
        <dbReference type="ChEBI" id="CHEBI:24875"/>
        <note>catalytic</note>
    </ligand>
</feature>
<evidence type="ECO:0000256" key="6">
    <source>
        <dbReference type="PIRSR" id="PIRSR604574-2"/>
    </source>
</evidence>
<dbReference type="InterPro" id="IPR027450">
    <property type="entry name" value="AlkB-like"/>
</dbReference>
<dbReference type="PANTHER" id="PTHR16557:SF2">
    <property type="entry name" value="NUCLEIC ACID DIOXYGENASE ALKBH1"/>
    <property type="match status" value="1"/>
</dbReference>
<dbReference type="PROSITE" id="PS51471">
    <property type="entry name" value="FE2OG_OXY"/>
    <property type="match status" value="1"/>
</dbReference>
<evidence type="ECO:0000256" key="2">
    <source>
        <dbReference type="ARBA" id="ARBA00022964"/>
    </source>
</evidence>
<dbReference type="AlphaFoldDB" id="A0A432Z355"/>
<protein>
    <submittedName>
        <fullName evidence="8">DNA oxidative demethylase AlkB</fullName>
    </submittedName>
</protein>
<accession>A0A432Z355</accession>
<dbReference type="Pfam" id="PF13532">
    <property type="entry name" value="2OG-FeII_Oxy_2"/>
    <property type="match status" value="1"/>
</dbReference>
<reference evidence="9" key="1">
    <citation type="journal article" date="2018" name="Front. Microbiol.">
        <title>Genome-Based Analysis Reveals the Taxonomy and Diversity of the Family Idiomarinaceae.</title>
        <authorList>
            <person name="Liu Y."/>
            <person name="Lai Q."/>
            <person name="Shao Z."/>
        </authorList>
    </citation>
    <scope>NUCLEOTIDE SEQUENCE [LARGE SCALE GENOMIC DNA]</scope>
    <source>
        <strain evidence="9">c121</strain>
    </source>
</reference>
<dbReference type="GO" id="GO:0008168">
    <property type="term" value="F:methyltransferase activity"/>
    <property type="evidence" value="ECO:0007669"/>
    <property type="project" value="UniProtKB-KW"/>
</dbReference>
<dbReference type="RefSeq" id="WP_026860475.1">
    <property type="nucleotide sequence ID" value="NZ_PIQE01000002.1"/>
</dbReference>
<dbReference type="InterPro" id="IPR005123">
    <property type="entry name" value="Oxoglu/Fe-dep_dioxygenase_dom"/>
</dbReference>
<evidence type="ECO:0000256" key="5">
    <source>
        <dbReference type="PIRSR" id="PIRSR604574-1"/>
    </source>
</evidence>
<dbReference type="GO" id="GO:0008198">
    <property type="term" value="F:ferrous iron binding"/>
    <property type="evidence" value="ECO:0007669"/>
    <property type="project" value="TreeGrafter"/>
</dbReference>
<dbReference type="InterPro" id="IPR004574">
    <property type="entry name" value="Alkb"/>
</dbReference>
<feature type="binding site" evidence="5">
    <location>
        <position position="137"/>
    </location>
    <ligand>
        <name>substrate</name>
    </ligand>
</feature>
<evidence type="ECO:0000313" key="8">
    <source>
        <dbReference type="EMBL" id="RUO72328.1"/>
    </source>
</evidence>
<dbReference type="GO" id="GO:0032259">
    <property type="term" value="P:methylation"/>
    <property type="evidence" value="ECO:0007669"/>
    <property type="project" value="UniProtKB-KW"/>
</dbReference>
<feature type="binding site" evidence="6">
    <location>
        <position position="135"/>
    </location>
    <ligand>
        <name>Fe cation</name>
        <dbReference type="ChEBI" id="CHEBI:24875"/>
        <note>catalytic</note>
    </ligand>
</feature>
<evidence type="ECO:0000256" key="1">
    <source>
        <dbReference type="ARBA" id="ARBA00022723"/>
    </source>
</evidence>
<evidence type="ECO:0000256" key="4">
    <source>
        <dbReference type="ARBA" id="ARBA00023004"/>
    </source>
</evidence>
<feature type="domain" description="Fe2OG dioxygenase" evidence="7">
    <location>
        <begin position="115"/>
        <end position="215"/>
    </location>
</feature>
<dbReference type="InterPro" id="IPR037151">
    <property type="entry name" value="AlkB-like_sf"/>
</dbReference>
<name>A0A432Z355_9GAMM</name>
<dbReference type="GO" id="GO:0035513">
    <property type="term" value="P:oxidative RNA demethylation"/>
    <property type="evidence" value="ECO:0007669"/>
    <property type="project" value="TreeGrafter"/>
</dbReference>
<dbReference type="GO" id="GO:0035515">
    <property type="term" value="F:oxidative RNA demethylase activity"/>
    <property type="evidence" value="ECO:0007669"/>
    <property type="project" value="TreeGrafter"/>
</dbReference>
<keyword evidence="9" id="KW-1185">Reference proteome</keyword>
<feature type="binding site" evidence="5">
    <location>
        <begin position="78"/>
        <end position="80"/>
    </location>
    <ligand>
        <name>substrate</name>
    </ligand>
</feature>
<feature type="binding site" evidence="5">
    <location>
        <position position="71"/>
    </location>
    <ligand>
        <name>substrate</name>
    </ligand>
</feature>
<dbReference type="GO" id="GO:0005737">
    <property type="term" value="C:cytoplasm"/>
    <property type="evidence" value="ECO:0007669"/>
    <property type="project" value="TreeGrafter"/>
</dbReference>
<dbReference type="Proteomes" id="UP000287022">
    <property type="component" value="Unassembled WGS sequence"/>
</dbReference>
<dbReference type="STRING" id="1122124.GCA_000423165_01723"/>
<evidence type="ECO:0000259" key="7">
    <source>
        <dbReference type="PROSITE" id="PS51471"/>
    </source>
</evidence>
<keyword evidence="8" id="KW-0489">Methyltransferase</keyword>
<feature type="binding site" evidence="5">
    <location>
        <begin position="122"/>
        <end position="124"/>
    </location>
    <ligand>
        <name>2-oxoglutarate</name>
        <dbReference type="ChEBI" id="CHEBI:16810"/>
    </ligand>
</feature>
<dbReference type="Gene3D" id="2.60.120.590">
    <property type="entry name" value="Alpha-ketoglutarate-dependent dioxygenase AlkB-like"/>
    <property type="match status" value="1"/>
</dbReference>
<keyword evidence="3" id="KW-0560">Oxidoreductase</keyword>